<dbReference type="InterPro" id="IPR027417">
    <property type="entry name" value="P-loop_NTPase"/>
</dbReference>
<sequence length="469" mass="51958">MSFFQNAQDFVATNNTIQINVDRSVRNYYQNATASLEGTNNLTASLPKVSYRPNSSTLFQGRRAELDKLKDHFEPAVSQTRRSLLLYGMGGIGKTQICLKFSYIFWIDASTVETTILSLRGLPEARAANSDDSAESVVLFISRLDKEWLLIFDNADEHIHKFMPPGNSGNIILSSRNPSIGRSTSFNRVEVTQMDEEDAISLLLKASCLNESPVSDELKSTAKAIVTELCCLPLAVDQAGASIESGLCQIDDYLRHYSDCRMQLLDDPSFTKASIYEQTVYGTWELSYQEIESRTTKRTPGPSGSSALVNAVAAQTAILILETFACLHHDNIGKDIFRRAAADIAREKSDTSILQGDLLRWNKKGVWDELHFQSGIRVLLSFSLIKQDRSGTVYSAHPLVHSWSQDRMPPTKQQLSCKRANFLLSSSFPSSSSTGKDYQFLGQLVPHITANFHLATEAGLEGCAAMLIA</sequence>
<dbReference type="AlphaFoldDB" id="A0A9P5NZJ5"/>
<dbReference type="EMBL" id="JADNYJ010000008">
    <property type="protein sequence ID" value="KAF8909791.1"/>
    <property type="molecule type" value="Genomic_DNA"/>
</dbReference>
<dbReference type="PANTHER" id="PTHR35205">
    <property type="entry name" value="NB-ARC AND TPR DOMAIN PROTEIN"/>
    <property type="match status" value="1"/>
</dbReference>
<dbReference type="PANTHER" id="PTHR35205:SF1">
    <property type="entry name" value="ZU5 DOMAIN-CONTAINING PROTEIN"/>
    <property type="match status" value="1"/>
</dbReference>
<dbReference type="SUPFAM" id="SSF52540">
    <property type="entry name" value="P-loop containing nucleoside triphosphate hydrolases"/>
    <property type="match status" value="1"/>
</dbReference>
<dbReference type="Gene3D" id="3.40.50.300">
    <property type="entry name" value="P-loop containing nucleotide triphosphate hydrolases"/>
    <property type="match status" value="1"/>
</dbReference>
<gene>
    <name evidence="1" type="ORF">CPB84DRAFT_1843008</name>
</gene>
<evidence type="ECO:0000313" key="2">
    <source>
        <dbReference type="Proteomes" id="UP000724874"/>
    </source>
</evidence>
<comment type="caution">
    <text evidence="1">The sequence shown here is derived from an EMBL/GenBank/DDBJ whole genome shotgun (WGS) entry which is preliminary data.</text>
</comment>
<name>A0A9P5NZJ5_GYMJU</name>
<dbReference type="GO" id="GO:0016787">
    <property type="term" value="F:hydrolase activity"/>
    <property type="evidence" value="ECO:0007669"/>
    <property type="project" value="UniProtKB-KW"/>
</dbReference>
<accession>A0A9P5NZJ5</accession>
<protein>
    <submittedName>
        <fullName evidence="1">P-loop containing nucleoside triphosphate hydrolase protein</fullName>
    </submittedName>
</protein>
<keyword evidence="2" id="KW-1185">Reference proteome</keyword>
<reference evidence="1" key="1">
    <citation type="submission" date="2020-11" db="EMBL/GenBank/DDBJ databases">
        <authorList>
            <consortium name="DOE Joint Genome Institute"/>
            <person name="Ahrendt S."/>
            <person name="Riley R."/>
            <person name="Andreopoulos W."/>
            <person name="LaButti K."/>
            <person name="Pangilinan J."/>
            <person name="Ruiz-duenas F.J."/>
            <person name="Barrasa J.M."/>
            <person name="Sanchez-Garcia M."/>
            <person name="Camarero S."/>
            <person name="Miyauchi S."/>
            <person name="Serrano A."/>
            <person name="Linde D."/>
            <person name="Babiker R."/>
            <person name="Drula E."/>
            <person name="Ayuso-Fernandez I."/>
            <person name="Pacheco R."/>
            <person name="Padilla G."/>
            <person name="Ferreira P."/>
            <person name="Barriuso J."/>
            <person name="Kellner H."/>
            <person name="Castanera R."/>
            <person name="Alfaro M."/>
            <person name="Ramirez L."/>
            <person name="Pisabarro A.G."/>
            <person name="Kuo A."/>
            <person name="Tritt A."/>
            <person name="Lipzen A."/>
            <person name="He G."/>
            <person name="Yan M."/>
            <person name="Ng V."/>
            <person name="Cullen D."/>
            <person name="Martin F."/>
            <person name="Rosso M.-N."/>
            <person name="Henrissat B."/>
            <person name="Hibbett D."/>
            <person name="Martinez A.T."/>
            <person name="Grigoriev I.V."/>
        </authorList>
    </citation>
    <scope>NUCLEOTIDE SEQUENCE</scope>
    <source>
        <strain evidence="1">AH 44721</strain>
    </source>
</reference>
<keyword evidence="1" id="KW-0378">Hydrolase</keyword>
<dbReference type="OrthoDB" id="3039733at2759"/>
<evidence type="ECO:0000313" key="1">
    <source>
        <dbReference type="EMBL" id="KAF8909791.1"/>
    </source>
</evidence>
<organism evidence="1 2">
    <name type="scientific">Gymnopilus junonius</name>
    <name type="common">Spectacular rustgill mushroom</name>
    <name type="synonym">Gymnopilus spectabilis subsp. junonius</name>
    <dbReference type="NCBI Taxonomy" id="109634"/>
    <lineage>
        <taxon>Eukaryota</taxon>
        <taxon>Fungi</taxon>
        <taxon>Dikarya</taxon>
        <taxon>Basidiomycota</taxon>
        <taxon>Agaricomycotina</taxon>
        <taxon>Agaricomycetes</taxon>
        <taxon>Agaricomycetidae</taxon>
        <taxon>Agaricales</taxon>
        <taxon>Agaricineae</taxon>
        <taxon>Hymenogastraceae</taxon>
        <taxon>Gymnopilus</taxon>
    </lineage>
</organism>
<proteinExistence type="predicted"/>
<dbReference type="Proteomes" id="UP000724874">
    <property type="component" value="Unassembled WGS sequence"/>
</dbReference>